<dbReference type="GO" id="GO:0003677">
    <property type="term" value="F:DNA binding"/>
    <property type="evidence" value="ECO:0007669"/>
    <property type="project" value="InterPro"/>
</dbReference>
<sequence>MNSPITGKEMRLSYEWRSVPFRKEHFDIPYQFYLCEDSGEQFTTTKLDELNMRMVHNQFRAKHHIPLPEEIRSTRERYDISATRMGEILGFGPNTYGQYEKGDLPSLANSKLLKIADDPEKFYDLVEDWEASNEKAKSELLKKVQRLIDQKNLFYIDFENYLMGGQEADVYTGFKTPNYEKLTEMIVFFAQEVPCYKTKMNKLLFYSDFLMFRQQGQSVSGTRYKAIPYGPVPNSFESIFESLAKKDVIDIWYEEMPEGGQKQFLKGREDRTFNENLFSEAELVVLDQVRMKFRDTPPYEIVKISHEEKGWIENEQSRSFINYHYALDLRAL</sequence>
<organism evidence="2 3">
    <name type="scientific">Marinoscillum furvescens DSM 4134</name>
    <dbReference type="NCBI Taxonomy" id="1122208"/>
    <lineage>
        <taxon>Bacteria</taxon>
        <taxon>Pseudomonadati</taxon>
        <taxon>Bacteroidota</taxon>
        <taxon>Cytophagia</taxon>
        <taxon>Cytophagales</taxon>
        <taxon>Reichenbachiellaceae</taxon>
        <taxon>Marinoscillum</taxon>
    </lineage>
</organism>
<dbReference type="Proteomes" id="UP000256779">
    <property type="component" value="Unassembled WGS sequence"/>
</dbReference>
<feature type="domain" description="Antitoxin SocA-like Panacea" evidence="1">
    <location>
        <begin position="201"/>
        <end position="311"/>
    </location>
</feature>
<name>A0A3D9KZ37_MARFU</name>
<dbReference type="SUPFAM" id="SSF47413">
    <property type="entry name" value="lambda repressor-like DNA-binding domains"/>
    <property type="match status" value="1"/>
</dbReference>
<dbReference type="InterPro" id="IPR010982">
    <property type="entry name" value="Lambda_DNA-bd_dom_sf"/>
</dbReference>
<reference evidence="2 3" key="1">
    <citation type="submission" date="2018-07" db="EMBL/GenBank/DDBJ databases">
        <title>Genomic Encyclopedia of Type Strains, Phase IV (KMG-IV): sequencing the most valuable type-strain genomes for metagenomic binning, comparative biology and taxonomic classification.</title>
        <authorList>
            <person name="Goeker M."/>
        </authorList>
    </citation>
    <scope>NUCLEOTIDE SEQUENCE [LARGE SCALE GENOMIC DNA]</scope>
    <source>
        <strain evidence="2 3">DSM 4134</strain>
    </source>
</reference>
<accession>A0A3D9KZ37</accession>
<dbReference type="CDD" id="cd00093">
    <property type="entry name" value="HTH_XRE"/>
    <property type="match status" value="1"/>
</dbReference>
<dbReference type="OrthoDB" id="9804491at2"/>
<dbReference type="EMBL" id="QREG01000035">
    <property type="protein sequence ID" value="RED91913.1"/>
    <property type="molecule type" value="Genomic_DNA"/>
</dbReference>
<dbReference type="AlphaFoldDB" id="A0A3D9KZ37"/>
<dbReference type="Gene3D" id="1.10.260.40">
    <property type="entry name" value="lambda repressor-like DNA-binding domains"/>
    <property type="match status" value="1"/>
</dbReference>
<gene>
    <name evidence="2" type="ORF">C7460_13530</name>
</gene>
<proteinExistence type="predicted"/>
<dbReference type="InterPro" id="IPR001387">
    <property type="entry name" value="Cro/C1-type_HTH"/>
</dbReference>
<evidence type="ECO:0000313" key="3">
    <source>
        <dbReference type="Proteomes" id="UP000256779"/>
    </source>
</evidence>
<keyword evidence="3" id="KW-1185">Reference proteome</keyword>
<dbReference type="Pfam" id="PF13274">
    <property type="entry name" value="SocA_Panacea"/>
    <property type="match status" value="1"/>
</dbReference>
<dbReference type="InterPro" id="IPR025272">
    <property type="entry name" value="SocA_Panacea"/>
</dbReference>
<protein>
    <submittedName>
        <fullName evidence="2">Putative zinc finger/helix-turn-helix YgiT family protein</fullName>
    </submittedName>
</protein>
<evidence type="ECO:0000313" key="2">
    <source>
        <dbReference type="EMBL" id="RED91913.1"/>
    </source>
</evidence>
<dbReference type="RefSeq" id="WP_115870420.1">
    <property type="nucleotide sequence ID" value="NZ_QREG01000035.1"/>
</dbReference>
<comment type="caution">
    <text evidence="2">The sequence shown here is derived from an EMBL/GenBank/DDBJ whole genome shotgun (WGS) entry which is preliminary data.</text>
</comment>
<evidence type="ECO:0000259" key="1">
    <source>
        <dbReference type="Pfam" id="PF13274"/>
    </source>
</evidence>